<keyword evidence="3 4" id="KW-0067">ATP-binding</keyword>
<evidence type="ECO:0000256" key="2">
    <source>
        <dbReference type="ARBA" id="ARBA00022741"/>
    </source>
</evidence>
<feature type="domain" description="AAA+ ATPase" evidence="5">
    <location>
        <begin position="97"/>
        <end position="230"/>
    </location>
</feature>
<evidence type="ECO:0000256" key="1">
    <source>
        <dbReference type="ARBA" id="ARBA00006914"/>
    </source>
</evidence>
<dbReference type="PANTHER" id="PTHR23074:SF72">
    <property type="entry name" value="VACUOLAR PROTEIN SORTING-ASSOCIATED PROTEIN 4B"/>
    <property type="match status" value="1"/>
</dbReference>
<dbReference type="GO" id="GO:0005524">
    <property type="term" value="F:ATP binding"/>
    <property type="evidence" value="ECO:0007669"/>
    <property type="project" value="UniProtKB-KW"/>
</dbReference>
<accession>A0AAD7ZRB6</accession>
<dbReference type="Gene3D" id="3.40.50.300">
    <property type="entry name" value="P-loop containing nucleotide triphosphate hydrolases"/>
    <property type="match status" value="1"/>
</dbReference>
<dbReference type="SUPFAM" id="SSF52540">
    <property type="entry name" value="P-loop containing nucleoside triphosphate hydrolases"/>
    <property type="match status" value="1"/>
</dbReference>
<dbReference type="AlphaFoldDB" id="A0AAD7ZRB6"/>
<sequence>MVQTTNQLEWHHRLLVETAIKEDTSPGPNPLVAIYPRYEPPDANKLVRQKVIESTRQIPTTAGLNSVAGLADSKEILQEAVYLPLKFPHLFTGGLQPSNKILLYGPPGTGKTHLVNAFAAEMNIPLYSITSTDLLSTWLGESEKLIRELFEYTREQAEYCFIFIDEVDSICRQRTARDTEVTRRMKNELLAQMNACNSNTFLLCATNCPWDIDSAFLRRFQRRIYIPLPGKNDRRDIIKLCLQDTRHELSDSDWAQLLDLTDGFSGSDLANLTSCALLKPIRELANSTHWIVNDKNQLTPCTPLCANAMKCNVHSLPHDKVVARPMNFTDIMLALQTCHRSVNRDDIVKFENFTARFG</sequence>
<dbReference type="Proteomes" id="UP001233999">
    <property type="component" value="Unassembled WGS sequence"/>
</dbReference>
<dbReference type="InterPro" id="IPR050304">
    <property type="entry name" value="MT-severing_AAA_ATPase"/>
</dbReference>
<dbReference type="GO" id="GO:0016197">
    <property type="term" value="P:endosomal transport"/>
    <property type="evidence" value="ECO:0007669"/>
    <property type="project" value="TreeGrafter"/>
</dbReference>
<dbReference type="Pfam" id="PF00004">
    <property type="entry name" value="AAA"/>
    <property type="match status" value="1"/>
</dbReference>
<evidence type="ECO:0000313" key="7">
    <source>
        <dbReference type="Proteomes" id="UP001233999"/>
    </source>
</evidence>
<reference evidence="6" key="1">
    <citation type="journal article" date="2023" name="IScience">
        <title>Live-bearing cockroach genome reveals convergent evolutionary mechanisms linked to viviparity in insects and beyond.</title>
        <authorList>
            <person name="Fouks B."/>
            <person name="Harrison M.C."/>
            <person name="Mikhailova A.A."/>
            <person name="Marchal E."/>
            <person name="English S."/>
            <person name="Carruthers M."/>
            <person name="Jennings E.C."/>
            <person name="Chiamaka E.L."/>
            <person name="Frigard R.A."/>
            <person name="Pippel M."/>
            <person name="Attardo G.M."/>
            <person name="Benoit J.B."/>
            <person name="Bornberg-Bauer E."/>
            <person name="Tobe S.S."/>
        </authorList>
    </citation>
    <scope>NUCLEOTIDE SEQUENCE</scope>
    <source>
        <strain evidence="6">Stay&amp;Tobe</strain>
    </source>
</reference>
<keyword evidence="2 4" id="KW-0547">Nucleotide-binding</keyword>
<protein>
    <recommendedName>
        <fullName evidence="5">AAA+ ATPase domain-containing protein</fullName>
    </recommendedName>
</protein>
<dbReference type="PANTHER" id="PTHR23074">
    <property type="entry name" value="AAA DOMAIN-CONTAINING"/>
    <property type="match status" value="1"/>
</dbReference>
<comment type="similarity">
    <text evidence="1 4">Belongs to the AAA ATPase family.</text>
</comment>
<dbReference type="GO" id="GO:0007033">
    <property type="term" value="P:vacuole organization"/>
    <property type="evidence" value="ECO:0007669"/>
    <property type="project" value="TreeGrafter"/>
</dbReference>
<keyword evidence="7" id="KW-1185">Reference proteome</keyword>
<dbReference type="InterPro" id="IPR027417">
    <property type="entry name" value="P-loop_NTPase"/>
</dbReference>
<reference evidence="6" key="2">
    <citation type="submission" date="2023-05" db="EMBL/GenBank/DDBJ databases">
        <authorList>
            <person name="Fouks B."/>
        </authorList>
    </citation>
    <scope>NUCLEOTIDE SEQUENCE</scope>
    <source>
        <strain evidence="6">Stay&amp;Tobe</strain>
        <tissue evidence="6">Testes</tissue>
    </source>
</reference>
<dbReference type="GO" id="GO:0016887">
    <property type="term" value="F:ATP hydrolysis activity"/>
    <property type="evidence" value="ECO:0007669"/>
    <property type="project" value="InterPro"/>
</dbReference>
<dbReference type="PROSITE" id="PS00674">
    <property type="entry name" value="AAA"/>
    <property type="match status" value="1"/>
</dbReference>
<dbReference type="InterPro" id="IPR015415">
    <property type="entry name" value="Spast_Vps4_C"/>
</dbReference>
<dbReference type="InterPro" id="IPR003959">
    <property type="entry name" value="ATPase_AAA_core"/>
</dbReference>
<comment type="caution">
    <text evidence="6">The sequence shown here is derived from an EMBL/GenBank/DDBJ whole genome shotgun (WGS) entry which is preliminary data.</text>
</comment>
<evidence type="ECO:0000256" key="4">
    <source>
        <dbReference type="RuleBase" id="RU003651"/>
    </source>
</evidence>
<dbReference type="InterPro" id="IPR003593">
    <property type="entry name" value="AAA+_ATPase"/>
</dbReference>
<gene>
    <name evidence="6" type="ORF">L9F63_002994</name>
</gene>
<evidence type="ECO:0000259" key="5">
    <source>
        <dbReference type="SMART" id="SM00382"/>
    </source>
</evidence>
<dbReference type="Pfam" id="PF09336">
    <property type="entry name" value="Vps4_C"/>
    <property type="match status" value="1"/>
</dbReference>
<dbReference type="SMART" id="SM00382">
    <property type="entry name" value="AAA"/>
    <property type="match status" value="1"/>
</dbReference>
<dbReference type="Gene3D" id="1.10.8.60">
    <property type="match status" value="1"/>
</dbReference>
<evidence type="ECO:0000313" key="6">
    <source>
        <dbReference type="EMBL" id="KAJ9585231.1"/>
    </source>
</evidence>
<name>A0AAD7ZRB6_DIPPU</name>
<dbReference type="InterPro" id="IPR003960">
    <property type="entry name" value="ATPase_AAA_CS"/>
</dbReference>
<organism evidence="6 7">
    <name type="scientific">Diploptera punctata</name>
    <name type="common">Pacific beetle cockroach</name>
    <dbReference type="NCBI Taxonomy" id="6984"/>
    <lineage>
        <taxon>Eukaryota</taxon>
        <taxon>Metazoa</taxon>
        <taxon>Ecdysozoa</taxon>
        <taxon>Arthropoda</taxon>
        <taxon>Hexapoda</taxon>
        <taxon>Insecta</taxon>
        <taxon>Pterygota</taxon>
        <taxon>Neoptera</taxon>
        <taxon>Polyneoptera</taxon>
        <taxon>Dictyoptera</taxon>
        <taxon>Blattodea</taxon>
        <taxon>Blaberoidea</taxon>
        <taxon>Blaberidae</taxon>
        <taxon>Diplopterinae</taxon>
        <taxon>Diploptera</taxon>
    </lineage>
</organism>
<dbReference type="EMBL" id="JASPKZ010007290">
    <property type="protein sequence ID" value="KAJ9585231.1"/>
    <property type="molecule type" value="Genomic_DNA"/>
</dbReference>
<evidence type="ECO:0000256" key="3">
    <source>
        <dbReference type="ARBA" id="ARBA00022840"/>
    </source>
</evidence>
<proteinExistence type="inferred from homology"/>